<dbReference type="InterPro" id="IPR023393">
    <property type="entry name" value="START-like_dom_sf"/>
</dbReference>
<dbReference type="OrthoDB" id="5403181at2759"/>
<dbReference type="GeneID" id="8441276"/>
<dbReference type="HOGENOM" id="CLU_022947_0_0_1"/>
<feature type="region of interest" description="Disordered" evidence="1">
    <location>
        <begin position="593"/>
        <end position="673"/>
    </location>
</feature>
<dbReference type="KEGG" id="ure:UREG_02080"/>
<name>C4JKC3_UNCRE</name>
<feature type="compositionally biased region" description="Basic and acidic residues" evidence="1">
    <location>
        <begin position="395"/>
        <end position="409"/>
    </location>
</feature>
<dbReference type="OMA" id="MNPVEWI"/>
<evidence type="ECO:0000256" key="1">
    <source>
        <dbReference type="SAM" id="MobiDB-lite"/>
    </source>
</evidence>
<dbReference type="AlphaFoldDB" id="C4JKC3"/>
<feature type="compositionally biased region" description="Polar residues" evidence="1">
    <location>
        <begin position="636"/>
        <end position="648"/>
    </location>
</feature>
<evidence type="ECO:0000313" key="3">
    <source>
        <dbReference type="EMBL" id="EEP77231.1"/>
    </source>
</evidence>
<dbReference type="Pfam" id="PF11274">
    <property type="entry name" value="DUF3074"/>
    <property type="match status" value="1"/>
</dbReference>
<accession>C4JKC3</accession>
<dbReference type="Gene3D" id="3.30.530.20">
    <property type="match status" value="1"/>
</dbReference>
<dbReference type="InterPro" id="IPR024500">
    <property type="entry name" value="DUF3074"/>
</dbReference>
<feature type="compositionally biased region" description="Basic and acidic residues" evidence="1">
    <location>
        <begin position="650"/>
        <end position="673"/>
    </location>
</feature>
<protein>
    <recommendedName>
        <fullName evidence="2">DUF3074 domain-containing protein</fullName>
    </recommendedName>
</protein>
<dbReference type="eggNOG" id="ENOG502S6FW">
    <property type="taxonomic scope" value="Eukaryota"/>
</dbReference>
<dbReference type="SUPFAM" id="SSF55961">
    <property type="entry name" value="Bet v1-like"/>
    <property type="match status" value="1"/>
</dbReference>
<feature type="compositionally biased region" description="Polar residues" evidence="1">
    <location>
        <begin position="52"/>
        <end position="84"/>
    </location>
</feature>
<dbReference type="InParanoid" id="C4JKC3"/>
<dbReference type="PANTHER" id="PTHR40370">
    <property type="entry name" value="EXPRESSED PROTEIN"/>
    <property type="match status" value="1"/>
</dbReference>
<feature type="region of interest" description="Disordered" evidence="1">
    <location>
        <begin position="445"/>
        <end position="512"/>
    </location>
</feature>
<feature type="domain" description="DUF3074" evidence="2">
    <location>
        <begin position="128"/>
        <end position="343"/>
    </location>
</feature>
<gene>
    <name evidence="3" type="ORF">UREG_02080</name>
</gene>
<feature type="compositionally biased region" description="Acidic residues" evidence="1">
    <location>
        <begin position="455"/>
        <end position="465"/>
    </location>
</feature>
<evidence type="ECO:0000313" key="4">
    <source>
        <dbReference type="Proteomes" id="UP000002058"/>
    </source>
</evidence>
<organism evidence="3 4">
    <name type="scientific">Uncinocarpus reesii (strain UAMH 1704)</name>
    <dbReference type="NCBI Taxonomy" id="336963"/>
    <lineage>
        <taxon>Eukaryota</taxon>
        <taxon>Fungi</taxon>
        <taxon>Dikarya</taxon>
        <taxon>Ascomycota</taxon>
        <taxon>Pezizomycotina</taxon>
        <taxon>Eurotiomycetes</taxon>
        <taxon>Eurotiomycetidae</taxon>
        <taxon>Onygenales</taxon>
        <taxon>Onygenaceae</taxon>
        <taxon>Uncinocarpus</taxon>
    </lineage>
</organism>
<evidence type="ECO:0000259" key="2">
    <source>
        <dbReference type="Pfam" id="PF11274"/>
    </source>
</evidence>
<feature type="region of interest" description="Disordered" evidence="1">
    <location>
        <begin position="45"/>
        <end position="87"/>
    </location>
</feature>
<dbReference type="VEuPathDB" id="FungiDB:UREG_02080"/>
<feature type="compositionally biased region" description="Polar residues" evidence="1">
    <location>
        <begin position="483"/>
        <end position="512"/>
    </location>
</feature>
<feature type="compositionally biased region" description="Basic and acidic residues" evidence="1">
    <location>
        <begin position="362"/>
        <end position="388"/>
    </location>
</feature>
<dbReference type="PANTHER" id="PTHR40370:SF1">
    <property type="entry name" value="DUF3074 DOMAIN-CONTAINING PROTEIN"/>
    <property type="match status" value="1"/>
</dbReference>
<feature type="compositionally biased region" description="Basic and acidic residues" evidence="1">
    <location>
        <begin position="620"/>
        <end position="634"/>
    </location>
</feature>
<keyword evidence="4" id="KW-1185">Reference proteome</keyword>
<feature type="region of interest" description="Disordered" evidence="1">
    <location>
        <begin position="349"/>
        <end position="413"/>
    </location>
</feature>
<dbReference type="Proteomes" id="UP000002058">
    <property type="component" value="Unassembled WGS sequence"/>
</dbReference>
<sequence length="720" mass="78775">MAALHAALRSLEPVSIDDIPTENADLYTYLRDLLVQARLIVESVPEPPSLAPTGSTTADNPSNQSSRAASQNGSKISASRSTPALDSGDIHALQKEWGRPFNKVDNVKENPMRIPVYKLRSKDGKGAWFARRSVHAGTLSYSRFKDKLQNELAETMKLREETGEGVSIRGVGSERRLEQLAIPLHSARADTDSGHGDELAVVEVHHLSAHFPGPSTSRDFVTLLVSSDKTMDVSSTAEDGKTAETPDLPRNFVIISKPCKHPDAPIRKGFIRGQYESVEMIRELPASAVGNSIGGSENEENANPVEWIMITRSDPGGNIPRWMVEKGTVPSIIADAKKFIDWATRDEQEINEGEEGSSAPQSRHDSGNSEEKPQPLESVGRNEVEKLVPEPATIETRRDSGYKDSRDETNAGQFNRAGLAAGIMETVSSTLESVAPKGLFDYLDLPTNPKQSADEISENGNENETEDRSIDAAREGAAAQRDSPVSSIASFTSADSCPRSVQQEVGEQSQLYDENNSLKSAGFRNDQGLEVPGVKGASSASSSVRSLKQDLLPSSFCDKDLAKLAIRKAKVVNELEINNEQRNKLMNQLSHPLASDVSASDADQETPPPASAAKKATASHKKDLAALKRKEAKLTSRLQKIESQQQKVQAKAESKRRKESEKAEMGKLKAELESLKEEKEQMRVEIDGLRQERSHWLSIVGRLQQENTKLATQLPQDRSQ</sequence>
<reference evidence="4" key="1">
    <citation type="journal article" date="2009" name="Genome Res.">
        <title>Comparative genomic analyses of the human fungal pathogens Coccidioides and their relatives.</title>
        <authorList>
            <person name="Sharpton T.J."/>
            <person name="Stajich J.E."/>
            <person name="Rounsley S.D."/>
            <person name="Gardner M.J."/>
            <person name="Wortman J.R."/>
            <person name="Jordar V.S."/>
            <person name="Maiti R."/>
            <person name="Kodira C.D."/>
            <person name="Neafsey D.E."/>
            <person name="Zeng Q."/>
            <person name="Hung C.-Y."/>
            <person name="McMahan C."/>
            <person name="Muszewska A."/>
            <person name="Grynberg M."/>
            <person name="Mandel M.A."/>
            <person name="Kellner E.M."/>
            <person name="Barker B.M."/>
            <person name="Galgiani J.N."/>
            <person name="Orbach M.J."/>
            <person name="Kirkland T.N."/>
            <person name="Cole G.T."/>
            <person name="Henn M.R."/>
            <person name="Birren B.W."/>
            <person name="Taylor J.W."/>
        </authorList>
    </citation>
    <scope>NUCLEOTIDE SEQUENCE [LARGE SCALE GENOMIC DNA]</scope>
    <source>
        <strain evidence="4">UAMH 1704</strain>
    </source>
</reference>
<proteinExistence type="predicted"/>
<dbReference type="EMBL" id="CH476615">
    <property type="protein sequence ID" value="EEP77231.1"/>
    <property type="molecule type" value="Genomic_DNA"/>
</dbReference>
<dbReference type="RefSeq" id="XP_002542564.1">
    <property type="nucleotide sequence ID" value="XM_002542518.1"/>
</dbReference>